<proteinExistence type="predicted"/>
<dbReference type="RefSeq" id="WP_102766010.1">
    <property type="nucleotide sequence ID" value="NZ_POSP01000001.1"/>
</dbReference>
<dbReference type="OrthoDB" id="9802272at2"/>
<dbReference type="AlphaFoldDB" id="A0A2N8L2E7"/>
<name>A0A2N8L2E7_9BURK</name>
<dbReference type="SUPFAM" id="SSF88723">
    <property type="entry name" value="PIN domain-like"/>
    <property type="match status" value="1"/>
</dbReference>
<keyword evidence="3" id="KW-1185">Reference proteome</keyword>
<comment type="caution">
    <text evidence="2">The sequence shown here is derived from an EMBL/GenBank/DDBJ whole genome shotgun (WGS) entry which is preliminary data.</text>
</comment>
<accession>A0A2N8L2E7</accession>
<dbReference type="PANTHER" id="PTHR34610">
    <property type="entry name" value="SSL7007 PROTEIN"/>
    <property type="match status" value="1"/>
</dbReference>
<dbReference type="InterPro" id="IPR002850">
    <property type="entry name" value="PIN_toxin-like"/>
</dbReference>
<dbReference type="Pfam" id="PF13470">
    <property type="entry name" value="PIN_3"/>
    <property type="match status" value="1"/>
</dbReference>
<dbReference type="PANTHER" id="PTHR34610:SF3">
    <property type="entry name" value="SSL7007 PROTEIN"/>
    <property type="match status" value="1"/>
</dbReference>
<dbReference type="NCBIfam" id="TIGR00305">
    <property type="entry name" value="putative toxin-antitoxin system toxin component, PIN family"/>
    <property type="match status" value="1"/>
</dbReference>
<dbReference type="InterPro" id="IPR002716">
    <property type="entry name" value="PIN_dom"/>
</dbReference>
<dbReference type="InterPro" id="IPR029060">
    <property type="entry name" value="PIN-like_dom_sf"/>
</dbReference>
<sequence>MPDFPATDSAHTAPRIVIDTQVIMDWLVFRDPRAQALAQAVVGRQVQWIGETAMLDELRHVLGRGVAAQFKPDLAWIESQFEQHCQMIASASPPAVRLVCRDPDDQKFIDLALAQRAHWLLSRDRAVLALAKRARAQGLLILNPDKWTPPPPACLAA</sequence>
<evidence type="ECO:0000259" key="1">
    <source>
        <dbReference type="Pfam" id="PF13470"/>
    </source>
</evidence>
<reference evidence="2 3" key="1">
    <citation type="submission" date="2018-01" db="EMBL/GenBank/DDBJ databases">
        <title>Draft genome sequence of Paucibacter aquatile CR182 isolated from freshwater of the Nakdong River.</title>
        <authorList>
            <person name="Choi A."/>
            <person name="Chung E.J."/>
        </authorList>
    </citation>
    <scope>NUCLEOTIDE SEQUENCE [LARGE SCALE GENOMIC DNA]</scope>
    <source>
        <strain evidence="2 3">CR182</strain>
    </source>
</reference>
<feature type="domain" description="PIN" evidence="1">
    <location>
        <begin position="15"/>
        <end position="126"/>
    </location>
</feature>
<evidence type="ECO:0000313" key="3">
    <source>
        <dbReference type="Proteomes" id="UP000235916"/>
    </source>
</evidence>
<dbReference type="EMBL" id="POSP01000001">
    <property type="protein sequence ID" value="PND39871.1"/>
    <property type="molecule type" value="Genomic_DNA"/>
</dbReference>
<dbReference type="Proteomes" id="UP000235916">
    <property type="component" value="Unassembled WGS sequence"/>
</dbReference>
<evidence type="ECO:0000313" key="2">
    <source>
        <dbReference type="EMBL" id="PND39871.1"/>
    </source>
</evidence>
<gene>
    <name evidence="2" type="ORF">C1O66_00190</name>
</gene>
<organism evidence="2 3">
    <name type="scientific">Kinneretia aquatilis</name>
    <dbReference type="NCBI Taxonomy" id="2070761"/>
    <lineage>
        <taxon>Bacteria</taxon>
        <taxon>Pseudomonadati</taxon>
        <taxon>Pseudomonadota</taxon>
        <taxon>Betaproteobacteria</taxon>
        <taxon>Burkholderiales</taxon>
        <taxon>Sphaerotilaceae</taxon>
        <taxon>Roseateles</taxon>
    </lineage>
</organism>
<protein>
    <submittedName>
        <fullName evidence="2">Putative toxin-antitoxin system toxin component, PIN family</fullName>
    </submittedName>
</protein>